<name>A0A9P6SSZ7_9FUNG</name>
<dbReference type="EMBL" id="JAAAHW010000973">
    <property type="protein sequence ID" value="KAF9997627.1"/>
    <property type="molecule type" value="Genomic_DNA"/>
</dbReference>
<evidence type="ECO:0000313" key="4">
    <source>
        <dbReference type="Proteomes" id="UP000749646"/>
    </source>
</evidence>
<feature type="compositionally biased region" description="Basic and acidic residues" evidence="1">
    <location>
        <begin position="140"/>
        <end position="162"/>
    </location>
</feature>
<accession>A0A9P6SSZ7</accession>
<dbReference type="SUPFAM" id="SSF81606">
    <property type="entry name" value="PP2C-like"/>
    <property type="match status" value="1"/>
</dbReference>
<dbReference type="Gene3D" id="3.60.40.10">
    <property type="entry name" value="PPM-type phosphatase domain"/>
    <property type="match status" value="1"/>
</dbReference>
<dbReference type="OrthoDB" id="10264738at2759"/>
<dbReference type="InterPro" id="IPR001932">
    <property type="entry name" value="PPM-type_phosphatase-like_dom"/>
</dbReference>
<protein>
    <submittedName>
        <fullName evidence="3">Protein phosphatase 2C 2</fullName>
    </submittedName>
</protein>
<reference evidence="3" key="1">
    <citation type="journal article" date="2020" name="Fungal Divers.">
        <title>Resolving the Mortierellaceae phylogeny through synthesis of multi-gene phylogenetics and phylogenomics.</title>
        <authorList>
            <person name="Vandepol N."/>
            <person name="Liber J."/>
            <person name="Desiro A."/>
            <person name="Na H."/>
            <person name="Kennedy M."/>
            <person name="Barry K."/>
            <person name="Grigoriev I.V."/>
            <person name="Miller A.N."/>
            <person name="O'Donnell K."/>
            <person name="Stajich J.E."/>
            <person name="Bonito G."/>
        </authorList>
    </citation>
    <scope>NUCLEOTIDE SEQUENCE</scope>
    <source>
        <strain evidence="3">MES-2147</strain>
    </source>
</reference>
<feature type="domain" description="PPM-type phosphatase" evidence="2">
    <location>
        <begin position="1"/>
        <end position="38"/>
    </location>
</feature>
<evidence type="ECO:0000256" key="1">
    <source>
        <dbReference type="SAM" id="MobiDB-lite"/>
    </source>
</evidence>
<dbReference type="Pfam" id="PF00481">
    <property type="entry name" value="PP2C"/>
    <property type="match status" value="1"/>
</dbReference>
<sequence>IWDCMSSQEVVTFVRNGVFENVPLEIICERTMDHCLASDIGMSGVGCDNMTMVIVAILNGRTSDEWYEHIAKRVAERPGPADDNLRPNGDEDPEAYKEKLELEAAKLSESEKTNEVNSREINSKIEGQINETHAVNETGGRSEVKEQSKVDTDKEEVRAAVA</sequence>
<feature type="non-terminal residue" evidence="3">
    <location>
        <position position="1"/>
    </location>
</feature>
<feature type="region of interest" description="Disordered" evidence="1">
    <location>
        <begin position="75"/>
        <end position="162"/>
    </location>
</feature>
<evidence type="ECO:0000259" key="2">
    <source>
        <dbReference type="Pfam" id="PF00481"/>
    </source>
</evidence>
<dbReference type="Proteomes" id="UP000749646">
    <property type="component" value="Unassembled WGS sequence"/>
</dbReference>
<evidence type="ECO:0000313" key="3">
    <source>
        <dbReference type="EMBL" id="KAF9997627.1"/>
    </source>
</evidence>
<gene>
    <name evidence="3" type="primary">PTC2_2</name>
    <name evidence="3" type="ORF">BGZ65_006787</name>
</gene>
<proteinExistence type="predicted"/>
<organism evidence="3 4">
    <name type="scientific">Modicella reniformis</name>
    <dbReference type="NCBI Taxonomy" id="1440133"/>
    <lineage>
        <taxon>Eukaryota</taxon>
        <taxon>Fungi</taxon>
        <taxon>Fungi incertae sedis</taxon>
        <taxon>Mucoromycota</taxon>
        <taxon>Mortierellomycotina</taxon>
        <taxon>Mortierellomycetes</taxon>
        <taxon>Mortierellales</taxon>
        <taxon>Mortierellaceae</taxon>
        <taxon>Modicella</taxon>
    </lineage>
</organism>
<feature type="compositionally biased region" description="Basic and acidic residues" evidence="1">
    <location>
        <begin position="75"/>
        <end position="123"/>
    </location>
</feature>
<keyword evidence="4" id="KW-1185">Reference proteome</keyword>
<dbReference type="AlphaFoldDB" id="A0A9P6SSZ7"/>
<comment type="caution">
    <text evidence="3">The sequence shown here is derived from an EMBL/GenBank/DDBJ whole genome shotgun (WGS) entry which is preliminary data.</text>
</comment>
<dbReference type="InterPro" id="IPR036457">
    <property type="entry name" value="PPM-type-like_dom_sf"/>
</dbReference>